<protein>
    <submittedName>
        <fullName evidence="1">Uncharacterized protein</fullName>
    </submittedName>
</protein>
<gene>
    <name evidence="1" type="ORF">Pint_07624</name>
</gene>
<name>A0ACC0XXN2_9ROSI</name>
<accession>A0ACC0XXN2</accession>
<sequence>MNGEVLCLQQFFLYREQLVDKDPSRAVSMFWLAINAGDQVNSAMKDMAVVMKQFDRMRQLRRSNLFFISALMILRSLLTMFLSNFTK</sequence>
<evidence type="ECO:0000313" key="1">
    <source>
        <dbReference type="EMBL" id="KAJ0026225.1"/>
    </source>
</evidence>
<dbReference type="EMBL" id="CM047745">
    <property type="protein sequence ID" value="KAJ0026225.1"/>
    <property type="molecule type" value="Genomic_DNA"/>
</dbReference>
<keyword evidence="2" id="KW-1185">Reference proteome</keyword>
<evidence type="ECO:0000313" key="2">
    <source>
        <dbReference type="Proteomes" id="UP001163603"/>
    </source>
</evidence>
<comment type="caution">
    <text evidence="1">The sequence shown here is derived from an EMBL/GenBank/DDBJ whole genome shotgun (WGS) entry which is preliminary data.</text>
</comment>
<dbReference type="Proteomes" id="UP001163603">
    <property type="component" value="Chromosome 10"/>
</dbReference>
<reference evidence="2" key="1">
    <citation type="journal article" date="2023" name="G3 (Bethesda)">
        <title>Genome assembly and association tests identify interacting loci associated with vigor, precocity, and sex in interspecific pistachio rootstocks.</title>
        <authorList>
            <person name="Palmer W."/>
            <person name="Jacygrad E."/>
            <person name="Sagayaradj S."/>
            <person name="Cavanaugh K."/>
            <person name="Han R."/>
            <person name="Bertier L."/>
            <person name="Beede B."/>
            <person name="Kafkas S."/>
            <person name="Golino D."/>
            <person name="Preece J."/>
            <person name="Michelmore R."/>
        </authorList>
    </citation>
    <scope>NUCLEOTIDE SEQUENCE [LARGE SCALE GENOMIC DNA]</scope>
</reference>
<organism evidence="1 2">
    <name type="scientific">Pistacia integerrima</name>
    <dbReference type="NCBI Taxonomy" id="434235"/>
    <lineage>
        <taxon>Eukaryota</taxon>
        <taxon>Viridiplantae</taxon>
        <taxon>Streptophyta</taxon>
        <taxon>Embryophyta</taxon>
        <taxon>Tracheophyta</taxon>
        <taxon>Spermatophyta</taxon>
        <taxon>Magnoliopsida</taxon>
        <taxon>eudicotyledons</taxon>
        <taxon>Gunneridae</taxon>
        <taxon>Pentapetalae</taxon>
        <taxon>rosids</taxon>
        <taxon>malvids</taxon>
        <taxon>Sapindales</taxon>
        <taxon>Anacardiaceae</taxon>
        <taxon>Pistacia</taxon>
    </lineage>
</organism>
<proteinExistence type="predicted"/>